<dbReference type="PANTHER" id="PTHR21666">
    <property type="entry name" value="PEPTIDASE-RELATED"/>
    <property type="match status" value="1"/>
</dbReference>
<keyword evidence="1" id="KW-0812">Transmembrane</keyword>
<dbReference type="InterPro" id="IPR050570">
    <property type="entry name" value="Cell_wall_metabolism_enzyme"/>
</dbReference>
<dbReference type="InterPro" id="IPR011055">
    <property type="entry name" value="Dup_hybrid_motif"/>
</dbReference>
<keyword evidence="1" id="KW-0472">Membrane</keyword>
<keyword evidence="4" id="KW-1185">Reference proteome</keyword>
<evidence type="ECO:0000259" key="2">
    <source>
        <dbReference type="Pfam" id="PF01551"/>
    </source>
</evidence>
<dbReference type="EMBL" id="CP001778">
    <property type="protein sequence ID" value="ADD40202.1"/>
    <property type="molecule type" value="Genomic_DNA"/>
</dbReference>
<dbReference type="Gene3D" id="2.70.70.10">
    <property type="entry name" value="Glucose Permease (Domain IIA)"/>
    <property type="match status" value="1"/>
</dbReference>
<dbReference type="KEGG" id="sna:Snas_0487"/>
<keyword evidence="1" id="KW-1133">Transmembrane helix</keyword>
<dbReference type="SUPFAM" id="SSF51261">
    <property type="entry name" value="Duplicated hybrid motif"/>
    <property type="match status" value="1"/>
</dbReference>
<dbReference type="Proteomes" id="UP000000844">
    <property type="component" value="Chromosome"/>
</dbReference>
<protein>
    <submittedName>
        <fullName evidence="3">Peptidase M23</fullName>
    </submittedName>
</protein>
<accession>D3Q5Q3</accession>
<evidence type="ECO:0000313" key="3">
    <source>
        <dbReference type="EMBL" id="ADD40202.1"/>
    </source>
</evidence>
<feature type="domain" description="M23ase beta-sheet core" evidence="2">
    <location>
        <begin position="253"/>
        <end position="360"/>
    </location>
</feature>
<dbReference type="HOGENOM" id="CLU_037105_0_0_11"/>
<dbReference type="eggNOG" id="COG0739">
    <property type="taxonomic scope" value="Bacteria"/>
</dbReference>
<dbReference type="AlphaFoldDB" id="D3Q5Q3"/>
<organism evidence="3 4">
    <name type="scientific">Stackebrandtia nassauensis (strain DSM 44728 / CIP 108903 / NRRL B-16338 / NBRC 102104 / LLR-40K-21)</name>
    <dbReference type="NCBI Taxonomy" id="446470"/>
    <lineage>
        <taxon>Bacteria</taxon>
        <taxon>Bacillati</taxon>
        <taxon>Actinomycetota</taxon>
        <taxon>Actinomycetes</taxon>
        <taxon>Glycomycetales</taxon>
        <taxon>Glycomycetaceae</taxon>
        <taxon>Stackebrandtia</taxon>
    </lineage>
</organism>
<evidence type="ECO:0000313" key="4">
    <source>
        <dbReference type="Proteomes" id="UP000000844"/>
    </source>
</evidence>
<dbReference type="STRING" id="446470.Snas_0487"/>
<name>D3Q5Q3_STANL</name>
<dbReference type="RefSeq" id="WP_013015773.1">
    <property type="nucleotide sequence ID" value="NC_013947.1"/>
</dbReference>
<sequence>MDTPAENEESASTVRRWTRKRLWWTIVAATTALLCCGGTTFYVVFLTVSNNSDTGAANYAGCGNGTEISISGDMPKINDLNEEQVGNAAIIIQTGQKRNMSPRAWVIAVATAMQESTLHNYGHLGDRNDHDSLGLFQQRPSKGWGTPDQVTDPEYASTSFYKRLKKVEGWESMDLTAAAQAVQRSAFPDAYAKWEPLATDVVNVLTEGGARTAADGGKSGECAEGAEIAASGWTAPVKDGIVSGFRTPQRPDHYGVDLGSKRGTEIRAAASGVVTTSECNASTNNCDVDGSPSVLGCGWYVDIEHANGIITRYCHMVEQPKVDVGQRVKAGEVIGISGSSGNSSGPHLHFEVHEGGDASNNGAIDPVAWMKQQGINIDG</sequence>
<dbReference type="GO" id="GO:0004222">
    <property type="term" value="F:metalloendopeptidase activity"/>
    <property type="evidence" value="ECO:0007669"/>
    <property type="project" value="TreeGrafter"/>
</dbReference>
<reference evidence="3 4" key="1">
    <citation type="journal article" date="2009" name="Stand. Genomic Sci.">
        <title>Complete genome sequence of Stackebrandtia nassauensis type strain (LLR-40K-21).</title>
        <authorList>
            <person name="Munk C."/>
            <person name="Lapidus A."/>
            <person name="Copeland A."/>
            <person name="Jando M."/>
            <person name="Mayilraj S."/>
            <person name="Glavina Del Rio T."/>
            <person name="Nolan M."/>
            <person name="Chen F."/>
            <person name="Lucas S."/>
            <person name="Tice H."/>
            <person name="Cheng J.F."/>
            <person name="Han C."/>
            <person name="Detter J.C."/>
            <person name="Bruce D."/>
            <person name="Goodwin L."/>
            <person name="Chain P."/>
            <person name="Pitluck S."/>
            <person name="Goker M."/>
            <person name="Ovchinikova G."/>
            <person name="Pati A."/>
            <person name="Ivanova N."/>
            <person name="Mavromatis K."/>
            <person name="Chen A."/>
            <person name="Palaniappan K."/>
            <person name="Land M."/>
            <person name="Hauser L."/>
            <person name="Chang Y.J."/>
            <person name="Jeffries C.D."/>
            <person name="Bristow J."/>
            <person name="Eisen J.A."/>
            <person name="Markowitz V."/>
            <person name="Hugenholtz P."/>
            <person name="Kyrpides N.C."/>
            <person name="Klenk H.P."/>
        </authorList>
    </citation>
    <scope>NUCLEOTIDE SEQUENCE [LARGE SCALE GENOMIC DNA]</scope>
    <source>
        <strain evidence="4">DSM 44728 / CIP 108903 / NRRL B-16338 / NBRC 102104 / LLR-40K-21</strain>
    </source>
</reference>
<dbReference type="OrthoDB" id="5496837at2"/>
<dbReference type="CDD" id="cd12797">
    <property type="entry name" value="M23_peptidase"/>
    <property type="match status" value="1"/>
</dbReference>
<gene>
    <name evidence="3" type="ordered locus">Snas_0487</name>
</gene>
<dbReference type="PANTHER" id="PTHR21666:SF270">
    <property type="entry name" value="MUREIN HYDROLASE ACTIVATOR ENVC"/>
    <property type="match status" value="1"/>
</dbReference>
<proteinExistence type="predicted"/>
<evidence type="ECO:0000256" key="1">
    <source>
        <dbReference type="SAM" id="Phobius"/>
    </source>
</evidence>
<dbReference type="InterPro" id="IPR016047">
    <property type="entry name" value="M23ase_b-sheet_dom"/>
</dbReference>
<dbReference type="Pfam" id="PF01551">
    <property type="entry name" value="Peptidase_M23"/>
    <property type="match status" value="1"/>
</dbReference>
<feature type="transmembrane region" description="Helical" evidence="1">
    <location>
        <begin position="22"/>
        <end position="45"/>
    </location>
</feature>